<dbReference type="InterPro" id="IPR045384">
    <property type="entry name" value="DUF6527"/>
</dbReference>
<gene>
    <name evidence="1" type="ORF">V8Q02_13430</name>
</gene>
<accession>A0ABU8CJZ2</accession>
<keyword evidence="2" id="KW-1185">Reference proteome</keyword>
<proteinExistence type="predicted"/>
<name>A0ABU8CJZ2_9HYPH</name>
<dbReference type="EMBL" id="JBAMYC010000006">
    <property type="protein sequence ID" value="MEI1248989.1"/>
    <property type="molecule type" value="Genomic_DNA"/>
</dbReference>
<evidence type="ECO:0000313" key="1">
    <source>
        <dbReference type="EMBL" id="MEI1248989.1"/>
    </source>
</evidence>
<organism evidence="1 2">
    <name type="scientific">Rhizobium aouanii</name>
    <dbReference type="NCBI Taxonomy" id="3118145"/>
    <lineage>
        <taxon>Bacteria</taxon>
        <taxon>Pseudomonadati</taxon>
        <taxon>Pseudomonadota</taxon>
        <taxon>Alphaproteobacteria</taxon>
        <taxon>Hyphomicrobiales</taxon>
        <taxon>Rhizobiaceae</taxon>
        <taxon>Rhizobium/Agrobacterium group</taxon>
        <taxon>Rhizobium</taxon>
    </lineage>
</organism>
<dbReference type="Proteomes" id="UP001531129">
    <property type="component" value="Unassembled WGS sequence"/>
</dbReference>
<dbReference type="RefSeq" id="WP_264396520.1">
    <property type="nucleotide sequence ID" value="NZ_JBAMYB010000006.1"/>
</dbReference>
<dbReference type="Pfam" id="PF20137">
    <property type="entry name" value="BubE"/>
    <property type="match status" value="1"/>
</dbReference>
<sequence length="175" mass="19881">MTSPARKIRWRGTGEYRDDTEALLEHPGDTAAVIRTRPRSLLIRCPDGCGDTLVVNLDPRAGKAWSLTVRDERCTLYPSIWREDGCRSHFIVWRDHIVWCGRFEYGNEEPSYDGRLEAKVIAALDEATYRSGSDIAIDIDEIPWDVLRVLRRLVRGGTVEEGDKGRRGHFRLAGG</sequence>
<reference evidence="1 2" key="1">
    <citation type="submission" date="2024-01" db="EMBL/GenBank/DDBJ databases">
        <title>Draft genome sequences of three bacterial strains isolated from Acacia saligna represent a potential new species within the genus Rhizobium.</title>
        <authorList>
            <person name="Tambong J.T."/>
            <person name="Mnasri B."/>
        </authorList>
    </citation>
    <scope>NUCLEOTIDE SEQUENCE [LARGE SCALE GENOMIC DNA]</scope>
    <source>
        <strain evidence="1 2">1AS12I</strain>
    </source>
</reference>
<protein>
    <submittedName>
        <fullName evidence="1">DUF6527 family protein</fullName>
    </submittedName>
</protein>
<comment type="caution">
    <text evidence="1">The sequence shown here is derived from an EMBL/GenBank/DDBJ whole genome shotgun (WGS) entry which is preliminary data.</text>
</comment>
<evidence type="ECO:0000313" key="2">
    <source>
        <dbReference type="Proteomes" id="UP001531129"/>
    </source>
</evidence>